<gene>
    <name evidence="5" type="ORF">AB852_00070</name>
</gene>
<dbReference type="CDD" id="cd10917">
    <property type="entry name" value="CE4_NodB_like_6s_7s"/>
    <property type="match status" value="1"/>
</dbReference>
<evidence type="ECO:0000259" key="4">
    <source>
        <dbReference type="PROSITE" id="PS51677"/>
    </source>
</evidence>
<protein>
    <submittedName>
        <fullName evidence="5">Polysaccharide deacetylase</fullName>
    </submittedName>
</protein>
<reference evidence="5 6" key="1">
    <citation type="submission" date="2015-06" db="EMBL/GenBank/DDBJ databases">
        <title>Cloning and characterization of the uncialamcin biosynthetic gene cluster.</title>
        <authorList>
            <person name="Yan X."/>
            <person name="Huang T."/>
            <person name="Ge H."/>
            <person name="Shen B."/>
        </authorList>
    </citation>
    <scope>NUCLEOTIDE SEQUENCE [LARGE SCALE GENOMIC DNA]</scope>
    <source>
        <strain evidence="5 6">DCA2648</strain>
    </source>
</reference>
<feature type="chain" id="PRO_5013135127" evidence="3">
    <location>
        <begin position="24"/>
        <end position="211"/>
    </location>
</feature>
<keyword evidence="2" id="KW-0378">Hydrolase</keyword>
<dbReference type="InterPro" id="IPR011330">
    <property type="entry name" value="Glyco_hydro/deAcase_b/a-brl"/>
</dbReference>
<evidence type="ECO:0000256" key="3">
    <source>
        <dbReference type="SAM" id="SignalP"/>
    </source>
</evidence>
<feature type="domain" description="NodB homology" evidence="4">
    <location>
        <begin position="28"/>
        <end position="207"/>
    </location>
</feature>
<feature type="signal peptide" evidence="3">
    <location>
        <begin position="1"/>
        <end position="23"/>
    </location>
</feature>
<keyword evidence="1" id="KW-0479">Metal-binding</keyword>
<evidence type="ECO:0000313" key="5">
    <source>
        <dbReference type="EMBL" id="OKH96574.1"/>
    </source>
</evidence>
<dbReference type="GO" id="GO:0016810">
    <property type="term" value="F:hydrolase activity, acting on carbon-nitrogen (but not peptide) bonds"/>
    <property type="evidence" value="ECO:0007669"/>
    <property type="project" value="InterPro"/>
</dbReference>
<organism evidence="5 6">
    <name type="scientific">Streptomyces uncialis</name>
    <dbReference type="NCBI Taxonomy" id="1048205"/>
    <lineage>
        <taxon>Bacteria</taxon>
        <taxon>Bacillati</taxon>
        <taxon>Actinomycetota</taxon>
        <taxon>Actinomycetes</taxon>
        <taxon>Kitasatosporales</taxon>
        <taxon>Streptomycetaceae</taxon>
        <taxon>Streptomyces</taxon>
    </lineage>
</organism>
<dbReference type="SUPFAM" id="SSF88713">
    <property type="entry name" value="Glycoside hydrolase/deacetylase"/>
    <property type="match status" value="1"/>
</dbReference>
<evidence type="ECO:0000256" key="1">
    <source>
        <dbReference type="ARBA" id="ARBA00022723"/>
    </source>
</evidence>
<proteinExistence type="predicted"/>
<name>A0A1Q4VFH2_9ACTN</name>
<dbReference type="STRING" id="1048205.AB852_00070"/>
<comment type="caution">
    <text evidence="5">The sequence shown here is derived from an EMBL/GenBank/DDBJ whole genome shotgun (WGS) entry which is preliminary data.</text>
</comment>
<evidence type="ECO:0000256" key="2">
    <source>
        <dbReference type="ARBA" id="ARBA00022801"/>
    </source>
</evidence>
<dbReference type="PANTHER" id="PTHR10587:SF133">
    <property type="entry name" value="CHITIN DEACETYLASE 1-RELATED"/>
    <property type="match status" value="1"/>
</dbReference>
<dbReference type="PANTHER" id="PTHR10587">
    <property type="entry name" value="GLYCOSYL TRANSFERASE-RELATED"/>
    <property type="match status" value="1"/>
</dbReference>
<dbReference type="GO" id="GO:0016020">
    <property type="term" value="C:membrane"/>
    <property type="evidence" value="ECO:0007669"/>
    <property type="project" value="TreeGrafter"/>
</dbReference>
<dbReference type="PROSITE" id="PS51677">
    <property type="entry name" value="NODB"/>
    <property type="match status" value="1"/>
</dbReference>
<dbReference type="GO" id="GO:0005975">
    <property type="term" value="P:carbohydrate metabolic process"/>
    <property type="evidence" value="ECO:0007669"/>
    <property type="project" value="InterPro"/>
</dbReference>
<dbReference type="Pfam" id="PF01522">
    <property type="entry name" value="Polysacc_deac_1"/>
    <property type="match status" value="1"/>
</dbReference>
<dbReference type="Proteomes" id="UP000186455">
    <property type="component" value="Unassembled WGS sequence"/>
</dbReference>
<dbReference type="InterPro" id="IPR002509">
    <property type="entry name" value="NODB_dom"/>
</dbReference>
<dbReference type="GO" id="GO:0046872">
    <property type="term" value="F:metal ion binding"/>
    <property type="evidence" value="ECO:0007669"/>
    <property type="project" value="UniProtKB-KW"/>
</dbReference>
<dbReference type="Gene3D" id="3.20.20.370">
    <property type="entry name" value="Glycoside hydrolase/deacetylase"/>
    <property type="match status" value="1"/>
</dbReference>
<dbReference type="InterPro" id="IPR050248">
    <property type="entry name" value="Polysacc_deacetylase_ArnD"/>
</dbReference>
<accession>A0A1Q4VFH2</accession>
<sequence length="211" mass="22610">MAGVVLAGALTGSVMIAAPAAVAAPAPKVVYLTFDDGPGVHTPKVLDLLKQHGAKATFYQTGANVTANPATAKRAHREGHSVQNHTWSHVDLRTVSWSKFKSEVTRTDTAIRTHTGKTPTCLRPPYGAVNQTVRDRAAALRKGVRLWSVDTRDWARPGRAAIESRVLNNVRNGSVVLLHDGGGDRSQTVAALPKILKTLKSKGYTFGKQTC</sequence>
<keyword evidence="6" id="KW-1185">Reference proteome</keyword>
<keyword evidence="3" id="KW-0732">Signal</keyword>
<dbReference type="EMBL" id="LFBV01000001">
    <property type="protein sequence ID" value="OKH96574.1"/>
    <property type="molecule type" value="Genomic_DNA"/>
</dbReference>
<dbReference type="AlphaFoldDB" id="A0A1Q4VFH2"/>
<evidence type="ECO:0000313" key="6">
    <source>
        <dbReference type="Proteomes" id="UP000186455"/>
    </source>
</evidence>